<evidence type="ECO:0000256" key="2">
    <source>
        <dbReference type="ARBA" id="ARBA00022692"/>
    </source>
</evidence>
<accession>A0ABN9PDZ4</accession>
<keyword evidence="8" id="KW-1185">Reference proteome</keyword>
<dbReference type="SUPFAM" id="SSF81324">
    <property type="entry name" value="Voltage-gated potassium channels"/>
    <property type="match status" value="1"/>
</dbReference>
<feature type="transmembrane region" description="Helical" evidence="5">
    <location>
        <begin position="179"/>
        <end position="200"/>
    </location>
</feature>
<keyword evidence="4 5" id="KW-0472">Membrane</keyword>
<evidence type="ECO:0000256" key="3">
    <source>
        <dbReference type="ARBA" id="ARBA00022989"/>
    </source>
</evidence>
<dbReference type="PANTHER" id="PTHR10037">
    <property type="entry name" value="VOLTAGE-GATED CATION CHANNEL CALCIUM AND SODIUM"/>
    <property type="match status" value="1"/>
</dbReference>
<evidence type="ECO:0000256" key="4">
    <source>
        <dbReference type="ARBA" id="ARBA00023136"/>
    </source>
</evidence>
<keyword evidence="2 5" id="KW-0812">Transmembrane</keyword>
<evidence type="ECO:0000256" key="5">
    <source>
        <dbReference type="SAM" id="Phobius"/>
    </source>
</evidence>
<feature type="transmembrane region" description="Helical" evidence="5">
    <location>
        <begin position="244"/>
        <end position="263"/>
    </location>
</feature>
<feature type="transmembrane region" description="Helical" evidence="5">
    <location>
        <begin position="110"/>
        <end position="130"/>
    </location>
</feature>
<dbReference type="PANTHER" id="PTHR10037:SF62">
    <property type="entry name" value="SODIUM CHANNEL PROTEIN 60E"/>
    <property type="match status" value="1"/>
</dbReference>
<dbReference type="Pfam" id="PF00520">
    <property type="entry name" value="Ion_trans"/>
    <property type="match status" value="1"/>
</dbReference>
<sequence length="343" mass="39069">SAQATDVPEVPPLSVMDKKIAGASEEEEFDGVERNTSKLTSIRKSWVIGEALKYVGSDPDPTEDAWPEVIDKVPFCTSCLKRLRSTYGLLGTVEAPLRTDPLSKFADGHIFETLIHVTILLNSLFMVFAADQEMAYYDQEVPEVVQVGELCFLVAYSFEFVVKLWRYHGYFFIDVDWKYNWVDVTLLVLSAYSIFFESMLPNLSWLRMMRMLRLFKVIRVLRLISMVKPLRAILKSLFETLGTLFWSLTLLALILALFALIFVMRVASYMKDEGQSLDEDAAEALLSSYSSVGVTFRHLFEATTGGNDWIVFYSPLEPTGFVNCGIFYFFVAFTQIAVLNTRR</sequence>
<dbReference type="InterPro" id="IPR027359">
    <property type="entry name" value="Volt_channel_dom_sf"/>
</dbReference>
<dbReference type="Gene3D" id="1.10.287.70">
    <property type="match status" value="1"/>
</dbReference>
<evidence type="ECO:0000256" key="1">
    <source>
        <dbReference type="ARBA" id="ARBA00004141"/>
    </source>
</evidence>
<dbReference type="Proteomes" id="UP001189429">
    <property type="component" value="Unassembled WGS sequence"/>
</dbReference>
<feature type="transmembrane region" description="Helical" evidence="5">
    <location>
        <begin position="320"/>
        <end position="339"/>
    </location>
</feature>
<dbReference type="Gene3D" id="1.20.120.350">
    <property type="entry name" value="Voltage-gated potassium channels. Chain C"/>
    <property type="match status" value="1"/>
</dbReference>
<comment type="subcellular location">
    <subcellularLocation>
        <location evidence="1">Membrane</location>
        <topology evidence="1">Multi-pass membrane protein</topology>
    </subcellularLocation>
</comment>
<feature type="non-terminal residue" evidence="7">
    <location>
        <position position="1"/>
    </location>
</feature>
<protein>
    <recommendedName>
        <fullName evidence="6">Ion transport domain-containing protein</fullName>
    </recommendedName>
</protein>
<organism evidence="7 8">
    <name type="scientific">Prorocentrum cordatum</name>
    <dbReference type="NCBI Taxonomy" id="2364126"/>
    <lineage>
        <taxon>Eukaryota</taxon>
        <taxon>Sar</taxon>
        <taxon>Alveolata</taxon>
        <taxon>Dinophyceae</taxon>
        <taxon>Prorocentrales</taxon>
        <taxon>Prorocentraceae</taxon>
        <taxon>Prorocentrum</taxon>
    </lineage>
</organism>
<dbReference type="EMBL" id="CAUYUJ010000383">
    <property type="protein sequence ID" value="CAK0790248.1"/>
    <property type="molecule type" value="Genomic_DNA"/>
</dbReference>
<proteinExistence type="predicted"/>
<evidence type="ECO:0000259" key="6">
    <source>
        <dbReference type="Pfam" id="PF00520"/>
    </source>
</evidence>
<keyword evidence="3 5" id="KW-1133">Transmembrane helix</keyword>
<dbReference type="InterPro" id="IPR043203">
    <property type="entry name" value="VGCC_Ca_Na"/>
</dbReference>
<feature type="domain" description="Ion transport" evidence="6">
    <location>
        <begin position="110"/>
        <end position="340"/>
    </location>
</feature>
<gene>
    <name evidence="7" type="ORF">PCOR1329_LOCUS1576</name>
</gene>
<evidence type="ECO:0000313" key="8">
    <source>
        <dbReference type="Proteomes" id="UP001189429"/>
    </source>
</evidence>
<feature type="non-terminal residue" evidence="7">
    <location>
        <position position="343"/>
    </location>
</feature>
<reference evidence="7" key="1">
    <citation type="submission" date="2023-10" db="EMBL/GenBank/DDBJ databases">
        <authorList>
            <person name="Chen Y."/>
            <person name="Shah S."/>
            <person name="Dougan E. K."/>
            <person name="Thang M."/>
            <person name="Chan C."/>
        </authorList>
    </citation>
    <scope>NUCLEOTIDE SEQUENCE [LARGE SCALE GENOMIC DNA]</scope>
</reference>
<evidence type="ECO:0000313" key="7">
    <source>
        <dbReference type="EMBL" id="CAK0790248.1"/>
    </source>
</evidence>
<comment type="caution">
    <text evidence="7">The sequence shown here is derived from an EMBL/GenBank/DDBJ whole genome shotgun (WGS) entry which is preliminary data.</text>
</comment>
<name>A0ABN9PDZ4_9DINO</name>
<dbReference type="InterPro" id="IPR005821">
    <property type="entry name" value="Ion_trans_dom"/>
</dbReference>